<dbReference type="HAMAP" id="MF_00386">
    <property type="entry name" value="UPF0161_YidD"/>
    <property type="match status" value="1"/>
</dbReference>
<sequence length="87" mass="10195">MKRIFILAIKLYQKFISPLKPPSCRFYPTCSNYGIQSIERFGIFKGGFLTIYRILRCNPYNLGGIDPVPEKDDKRSFFAILRNNKQK</sequence>
<name>A0ABY9JP80_9BACI</name>
<evidence type="ECO:0000313" key="2">
    <source>
        <dbReference type="EMBL" id="WLR41186.1"/>
    </source>
</evidence>
<dbReference type="SMART" id="SM01234">
    <property type="entry name" value="Haemolytic"/>
    <property type="match status" value="1"/>
</dbReference>
<keyword evidence="1" id="KW-1003">Cell membrane</keyword>
<dbReference type="RefSeq" id="WP_226539091.1">
    <property type="nucleotide sequence ID" value="NZ_CP129013.1"/>
</dbReference>
<dbReference type="PANTHER" id="PTHR33383">
    <property type="entry name" value="MEMBRANE PROTEIN INSERTION EFFICIENCY FACTOR-RELATED"/>
    <property type="match status" value="1"/>
</dbReference>
<comment type="subcellular location">
    <subcellularLocation>
        <location evidence="1">Cell membrane</location>
        <topology evidence="1">Peripheral membrane protein</topology>
        <orientation evidence="1">Cytoplasmic side</orientation>
    </subcellularLocation>
</comment>
<dbReference type="Pfam" id="PF01809">
    <property type="entry name" value="YidD"/>
    <property type="match status" value="1"/>
</dbReference>
<evidence type="ECO:0000313" key="3">
    <source>
        <dbReference type="Proteomes" id="UP001197974"/>
    </source>
</evidence>
<proteinExistence type="inferred from homology"/>
<dbReference type="Proteomes" id="UP001197974">
    <property type="component" value="Chromosome"/>
</dbReference>
<gene>
    <name evidence="2" type="primary">yidD</name>
    <name evidence="2" type="ORF">LC087_09410</name>
</gene>
<dbReference type="InterPro" id="IPR002696">
    <property type="entry name" value="Membr_insert_effic_factor_YidD"/>
</dbReference>
<protein>
    <recommendedName>
        <fullName evidence="1">Putative membrane protein insertion efficiency factor</fullName>
    </recommendedName>
</protein>
<dbReference type="EMBL" id="CP129013">
    <property type="protein sequence ID" value="WLR41186.1"/>
    <property type="molecule type" value="Genomic_DNA"/>
</dbReference>
<comment type="function">
    <text evidence="1">Could be involved in insertion of integral membrane proteins into the membrane.</text>
</comment>
<keyword evidence="3" id="KW-1185">Reference proteome</keyword>
<dbReference type="PANTHER" id="PTHR33383:SF1">
    <property type="entry name" value="MEMBRANE PROTEIN INSERTION EFFICIENCY FACTOR-RELATED"/>
    <property type="match status" value="1"/>
</dbReference>
<accession>A0ABY9JP80</accession>
<keyword evidence="1" id="KW-0472">Membrane</keyword>
<comment type="similarity">
    <text evidence="1">Belongs to the UPF0161 family.</text>
</comment>
<dbReference type="NCBIfam" id="TIGR00278">
    <property type="entry name" value="membrane protein insertion efficiency factor YidD"/>
    <property type="match status" value="1"/>
</dbReference>
<evidence type="ECO:0000256" key="1">
    <source>
        <dbReference type="HAMAP-Rule" id="MF_00386"/>
    </source>
</evidence>
<reference evidence="2 3" key="1">
    <citation type="submission" date="2023-06" db="EMBL/GenBank/DDBJ databases">
        <title>Five Gram-positive bacteria isolated from mangrove sediments in Shenzhen, Guangdong, China.</title>
        <authorList>
            <person name="Yu S."/>
            <person name="Zheng W."/>
            <person name="Huang Y."/>
        </authorList>
    </citation>
    <scope>NUCLEOTIDE SEQUENCE [LARGE SCALE GENOMIC DNA]</scope>
    <source>
        <strain evidence="2 3">SaN35-3</strain>
    </source>
</reference>
<organism evidence="2 3">
    <name type="scientific">Bacillus carboniphilus</name>
    <dbReference type="NCBI Taxonomy" id="86663"/>
    <lineage>
        <taxon>Bacteria</taxon>
        <taxon>Bacillati</taxon>
        <taxon>Bacillota</taxon>
        <taxon>Bacilli</taxon>
        <taxon>Bacillales</taxon>
        <taxon>Bacillaceae</taxon>
        <taxon>Bacillus</taxon>
    </lineage>
</organism>